<evidence type="ECO:0000313" key="2">
    <source>
        <dbReference type="EMBL" id="KAJ56346.1"/>
    </source>
</evidence>
<comment type="caution">
    <text evidence="2">The sequence shown here is derived from an EMBL/GenBank/DDBJ whole genome shotgun (WGS) entry which is preliminary data.</text>
</comment>
<organism evidence="2 3">
    <name type="scientific">Actibacterium mucosum KCTC 23349</name>
    <dbReference type="NCBI Taxonomy" id="1454373"/>
    <lineage>
        <taxon>Bacteria</taxon>
        <taxon>Pseudomonadati</taxon>
        <taxon>Pseudomonadota</taxon>
        <taxon>Alphaproteobacteria</taxon>
        <taxon>Rhodobacterales</taxon>
        <taxon>Roseobacteraceae</taxon>
        <taxon>Actibacterium</taxon>
    </lineage>
</organism>
<dbReference type="OrthoDB" id="9801227at2"/>
<dbReference type="Gene3D" id="2.60.120.10">
    <property type="entry name" value="Jelly Rolls"/>
    <property type="match status" value="1"/>
</dbReference>
<gene>
    <name evidence="2" type="ORF">ACMU_05220</name>
</gene>
<dbReference type="AlphaFoldDB" id="A0A037ZND3"/>
<feature type="domain" description="ChrR-like cupin" evidence="1">
    <location>
        <begin position="17"/>
        <end position="102"/>
    </location>
</feature>
<sequence length="111" mass="12331">MLEPKLLRDMLNGGWKTLNFEPFRDGITIGRLLDGAPAIAVLRYEPGAQVPMHEHMGPEMIVVLEGSQSDEFGTYRRGDVVISPAGSRHSVHSEDGCVVLLNWSQPVRFTE</sequence>
<protein>
    <submittedName>
        <fullName evidence="2">Allophanate hydrolase</fullName>
    </submittedName>
</protein>
<proteinExistence type="predicted"/>
<evidence type="ECO:0000259" key="1">
    <source>
        <dbReference type="Pfam" id="PF12973"/>
    </source>
</evidence>
<dbReference type="Pfam" id="PF12973">
    <property type="entry name" value="Cupin_7"/>
    <property type="match status" value="1"/>
</dbReference>
<dbReference type="InterPro" id="IPR025979">
    <property type="entry name" value="ChrR-like_cupin_dom"/>
</dbReference>
<dbReference type="SUPFAM" id="SSF51182">
    <property type="entry name" value="RmlC-like cupins"/>
    <property type="match status" value="1"/>
</dbReference>
<dbReference type="InterPro" id="IPR014710">
    <property type="entry name" value="RmlC-like_jellyroll"/>
</dbReference>
<evidence type="ECO:0000313" key="3">
    <source>
        <dbReference type="Proteomes" id="UP000026249"/>
    </source>
</evidence>
<keyword evidence="2" id="KW-0378">Hydrolase</keyword>
<dbReference type="STRING" id="1454373.ACMU_05220"/>
<keyword evidence="3" id="KW-1185">Reference proteome</keyword>
<dbReference type="GO" id="GO:0016787">
    <property type="term" value="F:hydrolase activity"/>
    <property type="evidence" value="ECO:0007669"/>
    <property type="project" value="UniProtKB-KW"/>
</dbReference>
<reference evidence="2 3" key="1">
    <citation type="submission" date="2014-03" db="EMBL/GenBank/DDBJ databases">
        <title>Draft Genome Sequence of Actibacterium mucosum KCTC 23349, a Marine Alphaproteobacterium with Complex Ionic Requirements Isolated from Mediterranean Seawater at Malvarrosa Beach, Valencia, Spain.</title>
        <authorList>
            <person name="Arahal D.R."/>
            <person name="Shao Z."/>
            <person name="Lai Q."/>
            <person name="Pujalte M.J."/>
        </authorList>
    </citation>
    <scope>NUCLEOTIDE SEQUENCE [LARGE SCALE GENOMIC DNA]</scope>
    <source>
        <strain evidence="2 3">KCTC 23349</strain>
    </source>
</reference>
<dbReference type="Proteomes" id="UP000026249">
    <property type="component" value="Unassembled WGS sequence"/>
</dbReference>
<name>A0A037ZND3_9RHOB</name>
<dbReference type="EMBL" id="JFKE01000002">
    <property type="protein sequence ID" value="KAJ56346.1"/>
    <property type="molecule type" value="Genomic_DNA"/>
</dbReference>
<dbReference type="RefSeq" id="WP_035256301.1">
    <property type="nucleotide sequence ID" value="NZ_JFKE01000002.1"/>
</dbReference>
<accession>A0A037ZND3</accession>
<dbReference type="InterPro" id="IPR011051">
    <property type="entry name" value="RmlC_Cupin_sf"/>
</dbReference>